<organism evidence="1 2">
    <name type="scientific">Acetobacter senegalensis</name>
    <dbReference type="NCBI Taxonomy" id="446692"/>
    <lineage>
        <taxon>Bacteria</taxon>
        <taxon>Pseudomonadati</taxon>
        <taxon>Pseudomonadota</taxon>
        <taxon>Alphaproteobacteria</taxon>
        <taxon>Acetobacterales</taxon>
        <taxon>Acetobacteraceae</taxon>
        <taxon>Acetobacter</taxon>
    </lineage>
</organism>
<dbReference type="GeneID" id="34782090"/>
<evidence type="ECO:0000313" key="2">
    <source>
        <dbReference type="Proteomes" id="UP000056109"/>
    </source>
</evidence>
<proteinExistence type="predicted"/>
<keyword evidence="2" id="KW-1185">Reference proteome</keyword>
<name>A0A0U5ETU9_9PROT</name>
<dbReference type="PATRIC" id="fig|446692.3.peg.953"/>
<accession>A0A0U5ETU9</accession>
<dbReference type="RefSeq" id="WP_058987294.1">
    <property type="nucleotide sequence ID" value="NZ_LN606600.1"/>
</dbReference>
<protein>
    <submittedName>
        <fullName evidence="1">Uncharacterized protein</fullName>
    </submittedName>
</protein>
<dbReference type="Proteomes" id="UP000056109">
    <property type="component" value="Chromosome I"/>
</dbReference>
<gene>
    <name evidence="1" type="ORF">ASN_959</name>
</gene>
<dbReference type="AlphaFoldDB" id="A0A0U5ETU9"/>
<dbReference type="KEGG" id="asz:ASN_959"/>
<evidence type="ECO:0000313" key="1">
    <source>
        <dbReference type="EMBL" id="CEF40358.1"/>
    </source>
</evidence>
<dbReference type="EMBL" id="LN606600">
    <property type="protein sequence ID" value="CEF40358.1"/>
    <property type="molecule type" value="Genomic_DNA"/>
</dbReference>
<reference evidence="2" key="1">
    <citation type="submission" date="2014-09" db="EMBL/GenBank/DDBJ databases">
        <authorList>
            <person name="Illeghems K.G."/>
        </authorList>
    </citation>
    <scope>NUCLEOTIDE SEQUENCE [LARGE SCALE GENOMIC DNA]</scope>
    <source>
        <strain evidence="2">108B</strain>
    </source>
</reference>
<sequence>MRLADRNGLAGRLWCRTEQIVEYEPGGADRGFWLREMTAAMPGVLEKAWDAGSVVVMVVLVLVLE</sequence>